<organism evidence="1 2">
    <name type="scientific">Portunus trituberculatus</name>
    <name type="common">Swimming crab</name>
    <name type="synonym">Neptunus trituberculatus</name>
    <dbReference type="NCBI Taxonomy" id="210409"/>
    <lineage>
        <taxon>Eukaryota</taxon>
        <taxon>Metazoa</taxon>
        <taxon>Ecdysozoa</taxon>
        <taxon>Arthropoda</taxon>
        <taxon>Crustacea</taxon>
        <taxon>Multicrustacea</taxon>
        <taxon>Malacostraca</taxon>
        <taxon>Eumalacostraca</taxon>
        <taxon>Eucarida</taxon>
        <taxon>Decapoda</taxon>
        <taxon>Pleocyemata</taxon>
        <taxon>Brachyura</taxon>
        <taxon>Eubrachyura</taxon>
        <taxon>Portunoidea</taxon>
        <taxon>Portunidae</taxon>
        <taxon>Portuninae</taxon>
        <taxon>Portunus</taxon>
    </lineage>
</organism>
<dbReference type="Proteomes" id="UP000324222">
    <property type="component" value="Unassembled WGS sequence"/>
</dbReference>
<proteinExistence type="predicted"/>
<gene>
    <name evidence="1" type="ORF">E2C01_017511</name>
</gene>
<keyword evidence="2" id="KW-1185">Reference proteome</keyword>
<sequence>MKGSGEEPCRWSSLFYHTHDVTNEAEDWWRNSLRQLDLPVTCCGALLWKYVASCAMAKFLGYGRVVHKTNFYHHGLM</sequence>
<comment type="caution">
    <text evidence="1">The sequence shown here is derived from an EMBL/GenBank/DDBJ whole genome shotgun (WGS) entry which is preliminary data.</text>
</comment>
<name>A0A5B7DSN7_PORTR</name>
<dbReference type="AlphaFoldDB" id="A0A5B7DSN7"/>
<evidence type="ECO:0000313" key="1">
    <source>
        <dbReference type="EMBL" id="MPC24430.1"/>
    </source>
</evidence>
<accession>A0A5B7DSN7</accession>
<protein>
    <submittedName>
        <fullName evidence="1">Uncharacterized protein</fullName>
    </submittedName>
</protein>
<reference evidence="1 2" key="1">
    <citation type="submission" date="2019-05" db="EMBL/GenBank/DDBJ databases">
        <title>Another draft genome of Portunus trituberculatus and its Hox gene families provides insights of decapod evolution.</title>
        <authorList>
            <person name="Jeong J.-H."/>
            <person name="Song I."/>
            <person name="Kim S."/>
            <person name="Choi T."/>
            <person name="Kim D."/>
            <person name="Ryu S."/>
            <person name="Kim W."/>
        </authorList>
    </citation>
    <scope>NUCLEOTIDE SEQUENCE [LARGE SCALE GENOMIC DNA]</scope>
    <source>
        <tissue evidence="1">Muscle</tissue>
    </source>
</reference>
<dbReference type="EMBL" id="VSRR010001330">
    <property type="protein sequence ID" value="MPC24430.1"/>
    <property type="molecule type" value="Genomic_DNA"/>
</dbReference>
<evidence type="ECO:0000313" key="2">
    <source>
        <dbReference type="Proteomes" id="UP000324222"/>
    </source>
</evidence>